<dbReference type="PANTHER" id="PTHR11220">
    <property type="entry name" value="HEME-BINDING PROTEIN-RELATED"/>
    <property type="match status" value="1"/>
</dbReference>
<evidence type="ECO:0000313" key="1">
    <source>
        <dbReference type="EMBL" id="SDI98644.1"/>
    </source>
</evidence>
<sequence length="170" mass="20259">MGRYESPEYRVKEKEGAFELREYQEFHVVKYKENEDPMNSGGFQTLFRYISKNNEKEAKISMTVPVIEKKEEEVYTMAFVVPKEHLHDIPLPKDKRLTIEKTEEGYYATITYSGVSNSRIEKEQEDRLKNWIEEKGWEITGDARMAYYNPPFTPGFFRKNEIWIPVKLLK</sequence>
<dbReference type="Pfam" id="PF04832">
    <property type="entry name" value="SOUL"/>
    <property type="match status" value="1"/>
</dbReference>
<accession>A0A1G8Q1L2</accession>
<organism evidence="1 2">
    <name type="scientific">Proteiniclasticum ruminis</name>
    <dbReference type="NCBI Taxonomy" id="398199"/>
    <lineage>
        <taxon>Bacteria</taxon>
        <taxon>Bacillati</taxon>
        <taxon>Bacillota</taxon>
        <taxon>Clostridia</taxon>
        <taxon>Eubacteriales</taxon>
        <taxon>Clostridiaceae</taxon>
        <taxon>Proteiniclasticum</taxon>
    </lineage>
</organism>
<name>A0A1G8Q1L2_9CLOT</name>
<proteinExistence type="predicted"/>
<dbReference type="Proteomes" id="UP000183255">
    <property type="component" value="Unassembled WGS sequence"/>
</dbReference>
<dbReference type="AlphaFoldDB" id="A0A1G8Q1L2"/>
<dbReference type="RefSeq" id="WP_051651653.1">
    <property type="nucleotide sequence ID" value="NZ_FNDZ01000006.1"/>
</dbReference>
<dbReference type="InterPro" id="IPR011256">
    <property type="entry name" value="Reg_factor_effector_dom_sf"/>
</dbReference>
<dbReference type="InterPro" id="IPR006917">
    <property type="entry name" value="SOUL_heme-bd"/>
</dbReference>
<reference evidence="1 2" key="1">
    <citation type="submission" date="2016-10" db="EMBL/GenBank/DDBJ databases">
        <authorList>
            <person name="de Groot N.N."/>
        </authorList>
    </citation>
    <scope>NUCLEOTIDE SEQUENCE [LARGE SCALE GENOMIC DNA]</scope>
    <source>
        <strain evidence="1 2">CGMCC 1.5058</strain>
    </source>
</reference>
<dbReference type="EMBL" id="FNDZ01000006">
    <property type="protein sequence ID" value="SDI98644.1"/>
    <property type="molecule type" value="Genomic_DNA"/>
</dbReference>
<dbReference type="Gene3D" id="3.20.80.10">
    <property type="entry name" value="Regulatory factor, effector binding domain"/>
    <property type="match status" value="1"/>
</dbReference>
<protein>
    <submittedName>
        <fullName evidence="1">SOUL heme-binding protein</fullName>
    </submittedName>
</protein>
<evidence type="ECO:0000313" key="2">
    <source>
        <dbReference type="Proteomes" id="UP000183255"/>
    </source>
</evidence>
<dbReference type="PANTHER" id="PTHR11220:SF1">
    <property type="entry name" value="HEME-BINDING PROTEIN 2"/>
    <property type="match status" value="1"/>
</dbReference>
<gene>
    <name evidence="1" type="ORF">SAMN05421804_1064</name>
</gene>
<dbReference type="SUPFAM" id="SSF55136">
    <property type="entry name" value="Probable bacterial effector-binding domain"/>
    <property type="match status" value="1"/>
</dbReference>